<reference evidence="2 3" key="1">
    <citation type="journal article" date="2014" name="PLoS ONE">
        <title>Global Analysis of Gene Expression Profiles in Physic Nut (Jatropha curcas L.) Seedlings Exposed to Salt Stress.</title>
        <authorList>
            <person name="Zhang L."/>
            <person name="Zhang C."/>
            <person name="Wu P."/>
            <person name="Chen Y."/>
            <person name="Li M."/>
            <person name="Jiang H."/>
            <person name="Wu G."/>
        </authorList>
    </citation>
    <scope>NUCLEOTIDE SEQUENCE [LARGE SCALE GENOMIC DNA]</scope>
    <source>
        <strain evidence="3">cv. GZQX0401</strain>
        <tissue evidence="2">Young leaves</tissue>
    </source>
</reference>
<dbReference type="AlphaFoldDB" id="A0A067KSC8"/>
<dbReference type="Gene3D" id="3.30.559.10">
    <property type="entry name" value="Chloramphenicol acetyltransferase-like domain"/>
    <property type="match status" value="2"/>
</dbReference>
<sequence length="394" mass="44246">MKVTVERTEIVKPFCDSNKIPSDPKSHFVPLSVFDKVSYNTHVAIIYAYNPPTPTNATIELGLQKVLSEYREWAGRLGENENGDPVIFLNDKGVNFVEASIDIKLEQVMPLQPSPFLLSLHPKVKDVEALLQVQLTRFACGSLVIGFTAHHLVADGHSASNFLVAWGKATRGLDINPLPLHDRTIFNPRNPPYFEFEHKGVEFKCKNLVNDCSNYDGMSVEEVEVHKVHFTMEFLSELKTRASNSLPNGANGNNKPYTTFESLLAHLWRTMTKARQLNGSENTRIKISVNGRARMNPKVPNEYFGNLVLWTYPSSKVEDLVQEPLGYAAKLVRDAIESVNDKYFKSFIDFATVKAKEEDLVPTADANVSTCIPNLKASCFFYLRATEMEAQMPA</sequence>
<evidence type="ECO:0000313" key="3">
    <source>
        <dbReference type="Proteomes" id="UP000027138"/>
    </source>
</evidence>
<dbReference type="Proteomes" id="UP000027138">
    <property type="component" value="Unassembled WGS sequence"/>
</dbReference>
<keyword evidence="3" id="KW-1185">Reference proteome</keyword>
<proteinExistence type="inferred from homology"/>
<dbReference type="EMBL" id="KK914513">
    <property type="protein sequence ID" value="KDP34699.1"/>
    <property type="molecule type" value="Genomic_DNA"/>
</dbReference>
<evidence type="ECO:0000256" key="1">
    <source>
        <dbReference type="ARBA" id="ARBA00009861"/>
    </source>
</evidence>
<protein>
    <submittedName>
        <fullName evidence="2">Uncharacterized protein</fullName>
    </submittedName>
</protein>
<dbReference type="InterPro" id="IPR023213">
    <property type="entry name" value="CAT-like_dom_sf"/>
</dbReference>
<evidence type="ECO:0000313" key="2">
    <source>
        <dbReference type="EMBL" id="KDP34699.1"/>
    </source>
</evidence>
<organism evidence="2 3">
    <name type="scientific">Jatropha curcas</name>
    <name type="common">Barbados nut</name>
    <dbReference type="NCBI Taxonomy" id="180498"/>
    <lineage>
        <taxon>Eukaryota</taxon>
        <taxon>Viridiplantae</taxon>
        <taxon>Streptophyta</taxon>
        <taxon>Embryophyta</taxon>
        <taxon>Tracheophyta</taxon>
        <taxon>Spermatophyta</taxon>
        <taxon>Magnoliopsida</taxon>
        <taxon>eudicotyledons</taxon>
        <taxon>Gunneridae</taxon>
        <taxon>Pentapetalae</taxon>
        <taxon>rosids</taxon>
        <taxon>fabids</taxon>
        <taxon>Malpighiales</taxon>
        <taxon>Euphorbiaceae</taxon>
        <taxon>Crotonoideae</taxon>
        <taxon>Jatropheae</taxon>
        <taxon>Jatropha</taxon>
    </lineage>
</organism>
<dbReference type="InterPro" id="IPR050317">
    <property type="entry name" value="Plant_Fungal_Acyltransferase"/>
</dbReference>
<dbReference type="OrthoDB" id="848047at2759"/>
<accession>A0A067KSC8</accession>
<dbReference type="PANTHER" id="PTHR31642:SF13">
    <property type="entry name" value="AGMATINE HYDROXYCINNAMOYLTRANSFERASE 1"/>
    <property type="match status" value="1"/>
</dbReference>
<name>A0A067KSC8_JATCU</name>
<dbReference type="PANTHER" id="PTHR31642">
    <property type="entry name" value="TRICHOTHECENE 3-O-ACETYLTRANSFERASE"/>
    <property type="match status" value="1"/>
</dbReference>
<dbReference type="GO" id="GO:0016747">
    <property type="term" value="F:acyltransferase activity, transferring groups other than amino-acyl groups"/>
    <property type="evidence" value="ECO:0007669"/>
    <property type="project" value="TreeGrafter"/>
</dbReference>
<dbReference type="Pfam" id="PF02458">
    <property type="entry name" value="Transferase"/>
    <property type="match status" value="1"/>
</dbReference>
<comment type="similarity">
    <text evidence="1">Belongs to the plant acyltransferase family.</text>
</comment>
<gene>
    <name evidence="2" type="ORF">JCGZ_10904</name>
</gene>